<reference evidence="2" key="1">
    <citation type="submission" date="2014-09" db="EMBL/GenBank/DDBJ databases">
        <authorList>
            <person name="Sharma Rahul"/>
            <person name="Thines Marco"/>
        </authorList>
    </citation>
    <scope>NUCLEOTIDE SEQUENCE [LARGE SCALE GENOMIC DNA]</scope>
</reference>
<dbReference type="EMBL" id="CCYD01002679">
    <property type="protein sequence ID" value="CEG47715.1"/>
    <property type="molecule type" value="Genomic_DNA"/>
</dbReference>
<protein>
    <submittedName>
        <fullName evidence="1">Uncharacterized protein</fullName>
    </submittedName>
</protein>
<evidence type="ECO:0000313" key="1">
    <source>
        <dbReference type="EMBL" id="CEG47715.1"/>
    </source>
</evidence>
<sequence length="57" mass="6701">MTLLEQTIELPRLKRRKSLKELSITVCLQEMPPKFTSEMVILRSERNRLNESQADQA</sequence>
<name>A0A0N7L7Q3_PLAHL</name>
<organism evidence="1 2">
    <name type="scientific">Plasmopara halstedii</name>
    <name type="common">Downy mildew of sunflower</name>
    <dbReference type="NCBI Taxonomy" id="4781"/>
    <lineage>
        <taxon>Eukaryota</taxon>
        <taxon>Sar</taxon>
        <taxon>Stramenopiles</taxon>
        <taxon>Oomycota</taxon>
        <taxon>Peronosporomycetes</taxon>
        <taxon>Peronosporales</taxon>
        <taxon>Peronosporaceae</taxon>
        <taxon>Plasmopara</taxon>
    </lineage>
</organism>
<dbReference type="RefSeq" id="XP_024584084.1">
    <property type="nucleotide sequence ID" value="XM_024718713.1"/>
</dbReference>
<dbReference type="AlphaFoldDB" id="A0A0N7L7Q3"/>
<dbReference type="Proteomes" id="UP000054928">
    <property type="component" value="Unassembled WGS sequence"/>
</dbReference>
<accession>A0A0N7L7Q3</accession>
<dbReference type="GeneID" id="36399914"/>
<evidence type="ECO:0000313" key="2">
    <source>
        <dbReference type="Proteomes" id="UP000054928"/>
    </source>
</evidence>
<proteinExistence type="predicted"/>
<keyword evidence="2" id="KW-1185">Reference proteome</keyword>